<feature type="compositionally biased region" description="Low complexity" evidence="1">
    <location>
        <begin position="101"/>
        <end position="115"/>
    </location>
</feature>
<feature type="region of interest" description="Disordered" evidence="1">
    <location>
        <begin position="69"/>
        <end position="117"/>
    </location>
</feature>
<dbReference type="PANTHER" id="PTHR34117:SF1">
    <property type="entry name" value="STYLE CELL-CYCLE INHIBITOR 1"/>
    <property type="match status" value="1"/>
</dbReference>
<feature type="compositionally biased region" description="Basic and acidic residues" evidence="1">
    <location>
        <begin position="205"/>
        <end position="241"/>
    </location>
</feature>
<name>A0A0H2SU15_9AGAM</name>
<dbReference type="Proteomes" id="UP000053477">
    <property type="component" value="Unassembled WGS sequence"/>
</dbReference>
<dbReference type="PANTHER" id="PTHR34117">
    <property type="entry name" value="STYLE CELL-CYCLE INHIBITOR 1"/>
    <property type="match status" value="1"/>
</dbReference>
<evidence type="ECO:0000313" key="3">
    <source>
        <dbReference type="Proteomes" id="UP000053477"/>
    </source>
</evidence>
<proteinExistence type="predicted"/>
<accession>A0A0H2SU15</accession>
<evidence type="ECO:0000313" key="2">
    <source>
        <dbReference type="EMBL" id="KLO20616.1"/>
    </source>
</evidence>
<protein>
    <submittedName>
        <fullName evidence="2">Uncharacterized protein</fullName>
    </submittedName>
</protein>
<feature type="region of interest" description="Disordered" evidence="1">
    <location>
        <begin position="132"/>
        <end position="241"/>
    </location>
</feature>
<keyword evidence="3" id="KW-1185">Reference proteome</keyword>
<dbReference type="STRING" id="27342.A0A0H2SU15"/>
<dbReference type="InParanoid" id="A0A0H2SU15"/>
<dbReference type="OrthoDB" id="2139939at2759"/>
<dbReference type="InterPro" id="IPR044688">
    <property type="entry name" value="SCI-1-like"/>
</dbReference>
<gene>
    <name evidence="2" type="ORF">SCHPADRAFT_13969</name>
</gene>
<evidence type="ECO:0000256" key="1">
    <source>
        <dbReference type="SAM" id="MobiDB-lite"/>
    </source>
</evidence>
<feature type="compositionally biased region" description="Basic and acidic residues" evidence="1">
    <location>
        <begin position="140"/>
        <end position="182"/>
    </location>
</feature>
<organism evidence="2 3">
    <name type="scientific">Schizopora paradoxa</name>
    <dbReference type="NCBI Taxonomy" id="27342"/>
    <lineage>
        <taxon>Eukaryota</taxon>
        <taxon>Fungi</taxon>
        <taxon>Dikarya</taxon>
        <taxon>Basidiomycota</taxon>
        <taxon>Agaricomycotina</taxon>
        <taxon>Agaricomycetes</taxon>
        <taxon>Hymenochaetales</taxon>
        <taxon>Schizoporaceae</taxon>
        <taxon>Schizopora</taxon>
    </lineage>
</organism>
<dbReference type="EMBL" id="KQ085882">
    <property type="protein sequence ID" value="KLO20616.1"/>
    <property type="molecule type" value="Genomic_DNA"/>
</dbReference>
<sequence length="256" mass="28686">MKILKYFNELSGEKARSYFRKFIKAWNRGRLSHPYYSSSGGTTHAPASSNTAYKWSFAAKGTITRAERETIESVRSSATHPNDEGEFVAGPTLSTTGAPGSSSRTPRGPTLPRPGDLTLAQESAETARLAELSANRKRARAEEKERMDEMLGPKPIGREGQLEKKRARRENDRATRDQKDDAIGDWDEGVLMGSGDADSFQARIAQRDAARKRAEEKKGINREERSTAIRERQDAMREKDKATMEMLKKMAKDRFG</sequence>
<reference evidence="2 3" key="1">
    <citation type="submission" date="2015-04" db="EMBL/GenBank/DDBJ databases">
        <title>Complete genome sequence of Schizopora paradoxa KUC8140, a cosmopolitan wood degrader in East Asia.</title>
        <authorList>
            <consortium name="DOE Joint Genome Institute"/>
            <person name="Min B."/>
            <person name="Park H."/>
            <person name="Jang Y."/>
            <person name="Kim J.-J."/>
            <person name="Kim K.H."/>
            <person name="Pangilinan J."/>
            <person name="Lipzen A."/>
            <person name="Riley R."/>
            <person name="Grigoriev I.V."/>
            <person name="Spatafora J.W."/>
            <person name="Choi I.-G."/>
        </authorList>
    </citation>
    <scope>NUCLEOTIDE SEQUENCE [LARGE SCALE GENOMIC DNA]</scope>
    <source>
        <strain evidence="2 3">KUC8140</strain>
    </source>
</reference>
<dbReference type="AlphaFoldDB" id="A0A0H2SU15"/>